<organism evidence="1 2">
    <name type="scientific">Eptatretus burgeri</name>
    <name type="common">Inshore hagfish</name>
    <dbReference type="NCBI Taxonomy" id="7764"/>
    <lineage>
        <taxon>Eukaryota</taxon>
        <taxon>Metazoa</taxon>
        <taxon>Chordata</taxon>
        <taxon>Craniata</taxon>
        <taxon>Vertebrata</taxon>
        <taxon>Cyclostomata</taxon>
        <taxon>Myxini</taxon>
        <taxon>Myxiniformes</taxon>
        <taxon>Myxinidae</taxon>
        <taxon>Eptatretinae</taxon>
        <taxon>Eptatretus</taxon>
    </lineage>
</organism>
<proteinExistence type="predicted"/>
<dbReference type="Ensembl" id="ENSEBUT00000011599.1">
    <property type="protein sequence ID" value="ENSEBUP00000011040.1"/>
    <property type="gene ID" value="ENSEBUG00000007092.1"/>
</dbReference>
<dbReference type="AlphaFoldDB" id="A0A8C4Q7L9"/>
<name>A0A8C4Q7L9_EPTBU</name>
<reference evidence="1" key="1">
    <citation type="submission" date="2025-08" db="UniProtKB">
        <authorList>
            <consortium name="Ensembl"/>
        </authorList>
    </citation>
    <scope>IDENTIFICATION</scope>
</reference>
<reference evidence="1" key="2">
    <citation type="submission" date="2025-09" db="UniProtKB">
        <authorList>
            <consortium name="Ensembl"/>
        </authorList>
    </citation>
    <scope>IDENTIFICATION</scope>
</reference>
<evidence type="ECO:0000313" key="2">
    <source>
        <dbReference type="Proteomes" id="UP000694388"/>
    </source>
</evidence>
<evidence type="ECO:0000313" key="1">
    <source>
        <dbReference type="Ensembl" id="ENSEBUP00000011040.1"/>
    </source>
</evidence>
<accession>A0A8C4Q7L9</accession>
<sequence length="88" mass="9915">MATFITVPLKKSYEVMDMVNSILNFIGNTYGSQEDHKRAVEEFAALPCIHAGRPLPHRGQDFKYSCPRSPKYPCACLCVYAFVFGHEA</sequence>
<keyword evidence="2" id="KW-1185">Reference proteome</keyword>
<dbReference type="Proteomes" id="UP000694388">
    <property type="component" value="Unplaced"/>
</dbReference>
<protein>
    <submittedName>
        <fullName evidence="1">Uncharacterized protein</fullName>
    </submittedName>
</protein>